<evidence type="ECO:0000256" key="9">
    <source>
        <dbReference type="HAMAP-Rule" id="MF_01658"/>
    </source>
</evidence>
<dbReference type="GO" id="GO:0046872">
    <property type="term" value="F:metal ion binding"/>
    <property type="evidence" value="ECO:0007669"/>
    <property type="project" value="UniProtKB-KW"/>
</dbReference>
<keyword evidence="8 9" id="KW-0472">Membrane</keyword>
<dbReference type="InterPro" id="IPR011566">
    <property type="entry name" value="Ubq_synth_Coq7"/>
</dbReference>
<dbReference type="RefSeq" id="WP_096527331.1">
    <property type="nucleotide sequence ID" value="NZ_AP014836.1"/>
</dbReference>
<dbReference type="PANTHER" id="PTHR11237">
    <property type="entry name" value="COENZYME Q10 BIOSYNTHESIS PROTEIN 7"/>
    <property type="match status" value="1"/>
</dbReference>
<evidence type="ECO:0000256" key="6">
    <source>
        <dbReference type="ARBA" id="ARBA00023004"/>
    </source>
</evidence>
<comment type="catalytic activity">
    <reaction evidence="9">
        <text>a 5-methoxy-2-methyl-3-(all-trans-polyprenyl)benzene-1,4-diol + AH2 + O2 = a 3-demethylubiquinol + A + H2O</text>
        <dbReference type="Rhea" id="RHEA:50908"/>
        <dbReference type="Rhea" id="RHEA-COMP:10859"/>
        <dbReference type="Rhea" id="RHEA-COMP:10914"/>
        <dbReference type="ChEBI" id="CHEBI:13193"/>
        <dbReference type="ChEBI" id="CHEBI:15377"/>
        <dbReference type="ChEBI" id="CHEBI:15379"/>
        <dbReference type="ChEBI" id="CHEBI:17499"/>
        <dbReference type="ChEBI" id="CHEBI:84167"/>
        <dbReference type="ChEBI" id="CHEBI:84422"/>
        <dbReference type="EC" id="1.14.99.60"/>
    </reaction>
</comment>
<comment type="similarity">
    <text evidence="9">Belongs to the COQ7 family.</text>
</comment>
<dbReference type="InterPro" id="IPR012347">
    <property type="entry name" value="Ferritin-like"/>
</dbReference>
<comment type="pathway">
    <text evidence="1 9">Cofactor biosynthesis; ubiquinone biosynthesis.</text>
</comment>
<name>A0A1Q2SNX0_9GAMM</name>
<keyword evidence="5 9" id="KW-0560">Oxidoreductase</keyword>
<dbReference type="InterPro" id="IPR047809">
    <property type="entry name" value="COQ7_proteobact"/>
</dbReference>
<feature type="binding site" evidence="9">
    <location>
        <position position="96"/>
    </location>
    <ligand>
        <name>Fe cation</name>
        <dbReference type="ChEBI" id="CHEBI:24875"/>
        <label>1</label>
    </ligand>
</feature>
<dbReference type="GO" id="GO:0008682">
    <property type="term" value="F:3-demethoxyubiquinol 3-hydroxylase activity"/>
    <property type="evidence" value="ECO:0007669"/>
    <property type="project" value="UniProtKB-EC"/>
</dbReference>
<dbReference type="PANTHER" id="PTHR11237:SF4">
    <property type="entry name" value="5-DEMETHOXYUBIQUINONE HYDROXYLASE, MITOCHONDRIAL"/>
    <property type="match status" value="1"/>
</dbReference>
<feature type="binding site" evidence="9">
    <location>
        <position position="177"/>
    </location>
    <ligand>
        <name>Fe cation</name>
        <dbReference type="ChEBI" id="CHEBI:24875"/>
        <label>1</label>
    </ligand>
</feature>
<evidence type="ECO:0000256" key="8">
    <source>
        <dbReference type="ARBA" id="ARBA00023136"/>
    </source>
</evidence>
<dbReference type="AlphaFoldDB" id="A0A1Q2SNX0"/>
<evidence type="ECO:0000256" key="3">
    <source>
        <dbReference type="ARBA" id="ARBA00022688"/>
    </source>
</evidence>
<dbReference type="NCBIfam" id="NF033656">
    <property type="entry name" value="DMQ_monoox_COQ7"/>
    <property type="match status" value="1"/>
</dbReference>
<dbReference type="GO" id="GO:0006744">
    <property type="term" value="P:ubiquinone biosynthetic process"/>
    <property type="evidence" value="ECO:0007669"/>
    <property type="project" value="UniProtKB-UniRule"/>
</dbReference>
<accession>A0A1Q2SNX0</accession>
<dbReference type="EC" id="1.14.99.60" evidence="9"/>
<dbReference type="KEGG" id="ntt:TAO_1460"/>
<protein>
    <recommendedName>
        <fullName evidence="9">3-demethoxyubiquinol 3-hydroxylase</fullName>
        <shortName evidence="9">DMQ hydroxylase</shortName>
        <ecNumber evidence="9">1.14.99.60</ecNumber>
    </recommendedName>
    <alternativeName>
        <fullName evidence="9">2-nonaprenyl-3-methyl-6-methoxy-1,4-benzoquinol hydroxylase</fullName>
    </alternativeName>
</protein>
<feature type="binding site" evidence="9">
    <location>
        <position position="93"/>
    </location>
    <ligand>
        <name>Fe cation</name>
        <dbReference type="ChEBI" id="CHEBI:24875"/>
        <label>2</label>
    </ligand>
</feature>
<evidence type="ECO:0000313" key="10">
    <source>
        <dbReference type="EMBL" id="BAW80830.1"/>
    </source>
</evidence>
<keyword evidence="3 9" id="KW-0831">Ubiquinone biosynthesis</keyword>
<organism evidence="10 11">
    <name type="scientific">Candidatus Nitrosoglobus terrae</name>
    <dbReference type="NCBI Taxonomy" id="1630141"/>
    <lineage>
        <taxon>Bacteria</taxon>
        <taxon>Pseudomonadati</taxon>
        <taxon>Pseudomonadota</taxon>
        <taxon>Gammaproteobacteria</taxon>
        <taxon>Chromatiales</taxon>
        <taxon>Chromatiaceae</taxon>
        <taxon>Candidatus Nitrosoglobus</taxon>
    </lineage>
</organism>
<comment type="cofactor">
    <cofactor evidence="9">
        <name>Fe cation</name>
        <dbReference type="ChEBI" id="CHEBI:24875"/>
    </cofactor>
    <text evidence="9">Binds 2 iron ions per subunit.</text>
</comment>
<dbReference type="Proteomes" id="UP000243679">
    <property type="component" value="Chromosome"/>
</dbReference>
<dbReference type="CDD" id="cd01042">
    <property type="entry name" value="DMQH"/>
    <property type="match status" value="1"/>
</dbReference>
<feature type="binding site" evidence="9">
    <location>
        <position position="177"/>
    </location>
    <ligand>
        <name>Fe cation</name>
        <dbReference type="ChEBI" id="CHEBI:24875"/>
        <label>2</label>
    </ligand>
</feature>
<keyword evidence="11" id="KW-1185">Reference proteome</keyword>
<evidence type="ECO:0000256" key="5">
    <source>
        <dbReference type="ARBA" id="ARBA00023002"/>
    </source>
</evidence>
<comment type="subcellular location">
    <subcellularLocation>
        <location evidence="9">Cell membrane</location>
        <topology evidence="9">Peripheral membrane protein</topology>
    </subcellularLocation>
</comment>
<dbReference type="UniPathway" id="UPA00232"/>
<gene>
    <name evidence="9" type="primary">coq7</name>
    <name evidence="10" type="ORF">TAO_1460</name>
</gene>
<comment type="function">
    <text evidence="9">Catalyzes the hydroxylation of 2-nonaprenyl-3-methyl-6-methoxy-1,4-benzoquinol during ubiquinone biosynthesis.</text>
</comment>
<feature type="binding site" evidence="9">
    <location>
        <position position="93"/>
    </location>
    <ligand>
        <name>Fe cation</name>
        <dbReference type="ChEBI" id="CHEBI:24875"/>
        <label>1</label>
    </ligand>
</feature>
<dbReference type="SUPFAM" id="SSF47240">
    <property type="entry name" value="Ferritin-like"/>
    <property type="match status" value="1"/>
</dbReference>
<evidence type="ECO:0000256" key="2">
    <source>
        <dbReference type="ARBA" id="ARBA00022475"/>
    </source>
</evidence>
<feature type="binding site" evidence="9">
    <location>
        <position position="63"/>
    </location>
    <ligand>
        <name>Fe cation</name>
        <dbReference type="ChEBI" id="CHEBI:24875"/>
        <label>1</label>
    </ligand>
</feature>
<evidence type="ECO:0000256" key="4">
    <source>
        <dbReference type="ARBA" id="ARBA00022723"/>
    </source>
</evidence>
<dbReference type="HAMAP" id="MF_01658">
    <property type="entry name" value="COQ7"/>
    <property type="match status" value="1"/>
</dbReference>
<dbReference type="Gene3D" id="1.20.1260.10">
    <property type="match status" value="1"/>
</dbReference>
<dbReference type="InterPro" id="IPR009078">
    <property type="entry name" value="Ferritin-like_SF"/>
</dbReference>
<evidence type="ECO:0000256" key="1">
    <source>
        <dbReference type="ARBA" id="ARBA00004749"/>
    </source>
</evidence>
<evidence type="ECO:0000256" key="7">
    <source>
        <dbReference type="ARBA" id="ARBA00023033"/>
    </source>
</evidence>
<dbReference type="EMBL" id="AP014836">
    <property type="protein sequence ID" value="BAW80830.1"/>
    <property type="molecule type" value="Genomic_DNA"/>
</dbReference>
<keyword evidence="6 9" id="KW-0408">Iron</keyword>
<keyword evidence="4 9" id="KW-0479">Metal-binding</keyword>
<reference evidence="10 11" key="1">
    <citation type="journal article" date="2017" name="ISME J.">
        <title>An acid-tolerant ammonia-oxidizing ?-proteobacterium from soil.</title>
        <authorList>
            <person name="Hayatsu M."/>
            <person name="Tago K."/>
            <person name="Uchiyama I."/>
            <person name="Toyoda A."/>
            <person name="Wang Y."/>
            <person name="Shimomura Y."/>
            <person name="Okubo T."/>
            <person name="Kurisu F."/>
            <person name="Hirono Y."/>
            <person name="Nonaka K."/>
            <person name="Akiyama H."/>
            <person name="Itoh T."/>
            <person name="Takami H."/>
        </authorList>
    </citation>
    <scope>NUCLEOTIDE SEQUENCE [LARGE SCALE GENOMIC DNA]</scope>
    <source>
        <strain evidence="10 11">TAO100</strain>
    </source>
</reference>
<proteinExistence type="inferred from homology"/>
<sequence length="214" mass="23787">MEGIRFSQLDRAIINFDSALRTVFGATEITERPNPSLGIEEGMLSEKERKLSGRLMRINHAGEVAAQALYMGQALTANLTEVREAMEISAREENDHLVWCKCRVQELSTHVSYLSPFWYGGSLMIGALAGIAGDKWSLGFIAETEHQVIKHLDGHLDQISVHDTRSHAILNQMREDESRHATAALEAGGAELPTPIKIIMGITSKLMTRTAYWI</sequence>
<dbReference type="Pfam" id="PF03232">
    <property type="entry name" value="COQ7"/>
    <property type="match status" value="1"/>
</dbReference>
<feature type="binding site" evidence="9">
    <location>
        <position position="180"/>
    </location>
    <ligand>
        <name>Fe cation</name>
        <dbReference type="ChEBI" id="CHEBI:24875"/>
        <label>2</label>
    </ligand>
</feature>
<feature type="binding site" evidence="9">
    <location>
        <position position="145"/>
    </location>
    <ligand>
        <name>Fe cation</name>
        <dbReference type="ChEBI" id="CHEBI:24875"/>
        <label>2</label>
    </ligand>
</feature>
<dbReference type="OrthoDB" id="5192789at2"/>
<evidence type="ECO:0000313" key="11">
    <source>
        <dbReference type="Proteomes" id="UP000243679"/>
    </source>
</evidence>
<keyword evidence="2 9" id="KW-1003">Cell membrane</keyword>
<dbReference type="GO" id="GO:0005886">
    <property type="term" value="C:plasma membrane"/>
    <property type="evidence" value="ECO:0007669"/>
    <property type="project" value="UniProtKB-SubCell"/>
</dbReference>
<keyword evidence="7 9" id="KW-0503">Monooxygenase</keyword>